<dbReference type="OrthoDB" id="3517754at2"/>
<proteinExistence type="predicted"/>
<feature type="domain" description="HTH gntR-type" evidence="4">
    <location>
        <begin position="8"/>
        <end position="76"/>
    </location>
</feature>
<dbReference type="PROSITE" id="PS50949">
    <property type="entry name" value="HTH_GNTR"/>
    <property type="match status" value="1"/>
</dbReference>
<accession>A0A1C5AET2</accession>
<dbReference type="InterPro" id="IPR050679">
    <property type="entry name" value="Bact_HTH_transcr_reg"/>
</dbReference>
<dbReference type="RefSeq" id="WP_091251250.1">
    <property type="nucleotide sequence ID" value="NZ_FMCU01000016.1"/>
</dbReference>
<dbReference type="STRING" id="121616.GA0070216_116107"/>
<dbReference type="Proteomes" id="UP000198797">
    <property type="component" value="Unassembled WGS sequence"/>
</dbReference>
<reference evidence="6" key="1">
    <citation type="submission" date="2016-06" db="EMBL/GenBank/DDBJ databases">
        <authorList>
            <person name="Varghese N."/>
            <person name="Submissions Spin"/>
        </authorList>
    </citation>
    <scope>NUCLEOTIDE SEQUENCE [LARGE SCALE GENOMIC DNA]</scope>
    <source>
        <strain evidence="6">DSM 44100</strain>
    </source>
</reference>
<organism evidence="5 6">
    <name type="scientific">Micromonospora matsumotoense</name>
    <dbReference type="NCBI Taxonomy" id="121616"/>
    <lineage>
        <taxon>Bacteria</taxon>
        <taxon>Bacillati</taxon>
        <taxon>Actinomycetota</taxon>
        <taxon>Actinomycetes</taxon>
        <taxon>Micromonosporales</taxon>
        <taxon>Micromonosporaceae</taxon>
        <taxon>Micromonospora</taxon>
    </lineage>
</organism>
<dbReference type="GO" id="GO:0003700">
    <property type="term" value="F:DNA-binding transcription factor activity"/>
    <property type="evidence" value="ECO:0007669"/>
    <property type="project" value="InterPro"/>
</dbReference>
<dbReference type="InterPro" id="IPR000524">
    <property type="entry name" value="Tscrpt_reg_HTH_GntR"/>
</dbReference>
<dbReference type="PANTHER" id="PTHR44846">
    <property type="entry name" value="MANNOSYL-D-GLYCERATE TRANSPORT/METABOLISM SYSTEM REPRESSOR MNGR-RELATED"/>
    <property type="match status" value="1"/>
</dbReference>
<evidence type="ECO:0000313" key="6">
    <source>
        <dbReference type="Proteomes" id="UP000198797"/>
    </source>
</evidence>
<name>A0A1C5AET2_9ACTN</name>
<keyword evidence="6" id="KW-1185">Reference proteome</keyword>
<evidence type="ECO:0000256" key="3">
    <source>
        <dbReference type="ARBA" id="ARBA00023163"/>
    </source>
</evidence>
<dbReference type="EMBL" id="FMCU01000016">
    <property type="protein sequence ID" value="SCF43762.1"/>
    <property type="molecule type" value="Genomic_DNA"/>
</dbReference>
<dbReference type="PANTHER" id="PTHR44846:SF1">
    <property type="entry name" value="MANNOSYL-D-GLYCERATE TRANSPORT_METABOLISM SYSTEM REPRESSOR MNGR-RELATED"/>
    <property type="match status" value="1"/>
</dbReference>
<gene>
    <name evidence="5" type="ORF">GA0070216_116107</name>
</gene>
<evidence type="ECO:0000259" key="4">
    <source>
        <dbReference type="PROSITE" id="PS50949"/>
    </source>
</evidence>
<evidence type="ECO:0000256" key="2">
    <source>
        <dbReference type="ARBA" id="ARBA00023125"/>
    </source>
</evidence>
<evidence type="ECO:0000256" key="1">
    <source>
        <dbReference type="ARBA" id="ARBA00023015"/>
    </source>
</evidence>
<dbReference type="InterPro" id="IPR036390">
    <property type="entry name" value="WH_DNA-bd_sf"/>
</dbReference>
<dbReference type="InterPro" id="IPR036388">
    <property type="entry name" value="WH-like_DNA-bd_sf"/>
</dbReference>
<dbReference type="PRINTS" id="PR00035">
    <property type="entry name" value="HTHGNTR"/>
</dbReference>
<evidence type="ECO:0000313" key="5">
    <source>
        <dbReference type="EMBL" id="SCF43762.1"/>
    </source>
</evidence>
<dbReference type="SUPFAM" id="SSF46785">
    <property type="entry name" value="Winged helix' DNA-binding domain"/>
    <property type="match status" value="1"/>
</dbReference>
<dbReference type="Pfam" id="PF00392">
    <property type="entry name" value="GntR"/>
    <property type="match status" value="1"/>
</dbReference>
<dbReference type="AlphaFoldDB" id="A0A1C5AET2"/>
<keyword evidence="3" id="KW-0804">Transcription</keyword>
<dbReference type="SMART" id="SM00345">
    <property type="entry name" value="HTH_GNTR"/>
    <property type="match status" value="1"/>
</dbReference>
<dbReference type="GO" id="GO:0003677">
    <property type="term" value="F:DNA binding"/>
    <property type="evidence" value="ECO:0007669"/>
    <property type="project" value="UniProtKB-KW"/>
</dbReference>
<keyword evidence="2" id="KW-0238">DNA-binding</keyword>
<dbReference type="Gene3D" id="1.10.10.10">
    <property type="entry name" value="Winged helix-like DNA-binding domain superfamily/Winged helix DNA-binding domain"/>
    <property type="match status" value="1"/>
</dbReference>
<dbReference type="CDD" id="cd07377">
    <property type="entry name" value="WHTH_GntR"/>
    <property type="match status" value="1"/>
</dbReference>
<dbReference type="GO" id="GO:0045892">
    <property type="term" value="P:negative regulation of DNA-templated transcription"/>
    <property type="evidence" value="ECO:0007669"/>
    <property type="project" value="TreeGrafter"/>
</dbReference>
<protein>
    <submittedName>
        <fullName evidence="5">Regulatory protein, gntR family</fullName>
    </submittedName>
</protein>
<sequence length="78" mass="8438">MIDPDGPVPVYRQVADILAERIAKGDLAAHRPIPSEAALVQEFGVARGTARRAVAELRERGLVYTVPQRGTYVGQPEA</sequence>
<keyword evidence="1" id="KW-0805">Transcription regulation</keyword>